<keyword evidence="2" id="KW-1185">Reference proteome</keyword>
<dbReference type="EMBL" id="VHLL01000002">
    <property type="protein sequence ID" value="MCT8337007.1"/>
    <property type="molecule type" value="Genomic_DNA"/>
</dbReference>
<gene>
    <name evidence="1" type="ORF">FKB36_05725</name>
</gene>
<evidence type="ECO:0000313" key="1">
    <source>
        <dbReference type="EMBL" id="MCT8337007.1"/>
    </source>
</evidence>
<sequence>MQFINIFTWEPGKTAEIMEARAREEVPEGVTVINEWLDLVGNTVFRLIETDDPVALMKLSFPWSDLGYKEMHLVMEAKEALSILKG</sequence>
<organism evidence="1 2">
    <name type="scientific">Methanoculleus formosensis</name>
    <dbReference type="NCBI Taxonomy" id="2590886"/>
    <lineage>
        <taxon>Archaea</taxon>
        <taxon>Methanobacteriati</taxon>
        <taxon>Methanobacteriota</taxon>
        <taxon>Stenosarchaea group</taxon>
        <taxon>Methanomicrobia</taxon>
        <taxon>Methanomicrobiales</taxon>
        <taxon>Methanomicrobiaceae</taxon>
        <taxon>Methanoculleus</taxon>
    </lineage>
</organism>
<protein>
    <submittedName>
        <fullName evidence="1">DUF3303 domain-containing protein</fullName>
    </submittedName>
</protein>
<comment type="caution">
    <text evidence="1">The sequence shown here is derived from an EMBL/GenBank/DDBJ whole genome shotgun (WGS) entry which is preliminary data.</text>
</comment>
<reference evidence="1" key="1">
    <citation type="submission" date="2019-06" db="EMBL/GenBank/DDBJ databases">
        <title>Methanoculleus strain from Tamsui River, Taipei, Taiwan.</title>
        <authorList>
            <person name="You Y.-T."/>
            <person name="Chen S.-C."/>
            <person name="Lai S.-J."/>
            <person name="Lee Y.-C."/>
            <person name="Lai M.-C."/>
        </authorList>
    </citation>
    <scope>NUCLEOTIDE SEQUENCE</scope>
    <source>
        <strain evidence="1">Afa-1</strain>
    </source>
</reference>
<dbReference type="Proteomes" id="UP001065682">
    <property type="component" value="Unassembled WGS sequence"/>
</dbReference>
<accession>A0A9E4ZJA0</accession>
<name>A0A9E4ZJA0_9EURY</name>
<proteinExistence type="predicted"/>
<evidence type="ECO:0000313" key="2">
    <source>
        <dbReference type="Proteomes" id="UP001065682"/>
    </source>
</evidence>
<dbReference type="InterPro" id="IPR021734">
    <property type="entry name" value="DUF3303"/>
</dbReference>
<dbReference type="Pfam" id="PF11746">
    <property type="entry name" value="DUF3303"/>
    <property type="match status" value="1"/>
</dbReference>
<dbReference type="AlphaFoldDB" id="A0A9E4ZJA0"/>
<dbReference type="RefSeq" id="WP_261597072.1">
    <property type="nucleotide sequence ID" value="NZ_VHLL01000002.1"/>
</dbReference>